<keyword evidence="2" id="KW-1185">Reference proteome</keyword>
<comment type="caution">
    <text evidence="1">The sequence shown here is derived from an EMBL/GenBank/DDBJ whole genome shotgun (WGS) entry which is preliminary data.</text>
</comment>
<organism evidence="1 2">
    <name type="scientific">Catenaria anguillulae PL171</name>
    <dbReference type="NCBI Taxonomy" id="765915"/>
    <lineage>
        <taxon>Eukaryota</taxon>
        <taxon>Fungi</taxon>
        <taxon>Fungi incertae sedis</taxon>
        <taxon>Blastocladiomycota</taxon>
        <taxon>Blastocladiomycetes</taxon>
        <taxon>Blastocladiales</taxon>
        <taxon>Catenariaceae</taxon>
        <taxon>Catenaria</taxon>
    </lineage>
</organism>
<dbReference type="AlphaFoldDB" id="A0A1Y2HL78"/>
<evidence type="ECO:0000313" key="1">
    <source>
        <dbReference type="EMBL" id="ORZ35325.1"/>
    </source>
</evidence>
<sequence>MFVAALPQLAFPSSVHRHRVGVLQTLEPDMFAVISPSLMVAPRLRSCLRTSPLRCTSPWPILAHDVIAHGPVAAFGSCTRLGWAARVAGGQLQSFFDDVTTRDRTLVKVLNGDLASFSKITVVKPLPEEVASMASTPASTATAPPTTAAQDLAAVPVADSLELLRTPANHLLDLITANGETIQHNLVGMV</sequence>
<evidence type="ECO:0000313" key="2">
    <source>
        <dbReference type="Proteomes" id="UP000193411"/>
    </source>
</evidence>
<protein>
    <submittedName>
        <fullName evidence="1">Uncharacterized protein</fullName>
    </submittedName>
</protein>
<dbReference type="Proteomes" id="UP000193411">
    <property type="component" value="Unassembled WGS sequence"/>
</dbReference>
<dbReference type="EMBL" id="MCFL01000023">
    <property type="protein sequence ID" value="ORZ35325.1"/>
    <property type="molecule type" value="Genomic_DNA"/>
</dbReference>
<accession>A0A1Y2HL78</accession>
<name>A0A1Y2HL78_9FUNG</name>
<proteinExistence type="predicted"/>
<gene>
    <name evidence="1" type="ORF">BCR44DRAFT_330582</name>
</gene>
<reference evidence="1 2" key="1">
    <citation type="submission" date="2016-07" db="EMBL/GenBank/DDBJ databases">
        <title>Pervasive Adenine N6-methylation of Active Genes in Fungi.</title>
        <authorList>
            <consortium name="DOE Joint Genome Institute"/>
            <person name="Mondo S.J."/>
            <person name="Dannebaum R.O."/>
            <person name="Kuo R.C."/>
            <person name="Labutti K."/>
            <person name="Haridas S."/>
            <person name="Kuo A."/>
            <person name="Salamov A."/>
            <person name="Ahrendt S.R."/>
            <person name="Lipzen A."/>
            <person name="Sullivan W."/>
            <person name="Andreopoulos W.B."/>
            <person name="Clum A."/>
            <person name="Lindquist E."/>
            <person name="Daum C."/>
            <person name="Ramamoorthy G.K."/>
            <person name="Gryganskyi A."/>
            <person name="Culley D."/>
            <person name="Magnuson J.K."/>
            <person name="James T.Y."/>
            <person name="O'Malley M.A."/>
            <person name="Stajich J.E."/>
            <person name="Spatafora J.W."/>
            <person name="Visel A."/>
            <person name="Grigoriev I.V."/>
        </authorList>
    </citation>
    <scope>NUCLEOTIDE SEQUENCE [LARGE SCALE GENOMIC DNA]</scope>
    <source>
        <strain evidence="1 2">PL171</strain>
    </source>
</reference>